<feature type="region of interest" description="Disordered" evidence="8">
    <location>
        <begin position="816"/>
        <end position="855"/>
    </location>
</feature>
<comment type="subcellular location">
    <subcellularLocation>
        <location evidence="1">Nucleus</location>
    </subcellularLocation>
</comment>
<dbReference type="SUPFAM" id="SSF54695">
    <property type="entry name" value="POZ domain"/>
    <property type="match status" value="1"/>
</dbReference>
<evidence type="ECO:0000256" key="4">
    <source>
        <dbReference type="ARBA" id="ARBA00023172"/>
    </source>
</evidence>
<keyword evidence="10" id="KW-0255">Endonuclease</keyword>
<name>A0AAE1L837_9NEOP</name>
<keyword evidence="10" id="KW-0540">Nuclease</keyword>
<feature type="compositionally biased region" description="Polar residues" evidence="8">
    <location>
        <begin position="637"/>
        <end position="646"/>
    </location>
</feature>
<dbReference type="InterPro" id="IPR000210">
    <property type="entry name" value="BTB/POZ_dom"/>
</dbReference>
<accession>A0AAE1L837</accession>
<evidence type="ECO:0000256" key="2">
    <source>
        <dbReference type="ARBA" id="ARBA00006661"/>
    </source>
</evidence>
<dbReference type="Gene3D" id="3.30.710.10">
    <property type="entry name" value="Potassium Channel Kv1.1, Chain A"/>
    <property type="match status" value="1"/>
</dbReference>
<dbReference type="GO" id="GO:0033557">
    <property type="term" value="C:Slx1-Slx4 complex"/>
    <property type="evidence" value="ECO:0007669"/>
    <property type="project" value="InterPro"/>
</dbReference>
<evidence type="ECO:0000256" key="6">
    <source>
        <dbReference type="ARBA" id="ARBA00023242"/>
    </source>
</evidence>
<keyword evidence="10" id="KW-0378">Hydrolase</keyword>
<feature type="region of interest" description="Disordered" evidence="8">
    <location>
        <begin position="433"/>
        <end position="465"/>
    </location>
</feature>
<feature type="region of interest" description="Disordered" evidence="8">
    <location>
        <begin position="1177"/>
        <end position="1202"/>
    </location>
</feature>
<sequence>MDKPAKRRVLSLSLSQPSKQQRRHKLKRHVSSSSSKEETCSESSKSIRDGSNLPTTTSHDPPTRYGSLGQSDIGDGDLLAKALESKGACQEGPELQPCNGLMDNILDKSEIDCITEGNENVCKDDKCKNQSNISDDSLKKISPKPQSIHSTSCDTNQIEGSSQNTGEDIGCKTTTIDTDLEVLQCPLCLRTFEKLISKTSHIKSCASKRKLPTHQLIEILELQKRQAAERRALGLPTVLPVPVAVKKSVSLKKENRKARTMDSNLQLAMALSLSMQDQIQSVEQVNLTDPSRESSLERFGFTTKSVLGAAQGRANIPSSRGKANTIEKIKPILLTRTAEERQQIITEKIAMVLLEEKKDPIERENLETVSVKSTFLQEVLNKENVLWSKAYSSPSKNDRASYYVQSLQGFISPSKVEIGSKVMHLSQVVGRDKTPTKELKQRVADEVVSTSHSEEDSTSDAISPLLNETKNPAHIEMKLRAKLFNDWAGMVNNSTMSDLMIYPQEGREIPTHKLILSVRCPRILKDISKQCNSLTGNHVEVIMWSKTPHAAALAFLEYIYCGSVKSIRVLSGDLSSVSWLATHYKISDLLQYLCAIKEETSNQTASQVALNVIRNIDYVSNSSFDFEGKGSECKEAQPNQNNSIPTIHSKDSKRSCIQSLPKPLINQVTAPPRRASSKSETDSIYSEITTHGSEVRSLCSSPDLFGEEEATGTQEENQTENANSLCPNSTLSKCTSTTMLPLISDFGKSDRPPSSNSISSDKTVLCENKSSHSHGSPIASANIDILERDTFSASPVSSLASADSVIIDPQKFNSRKSSLLSNESKRKLSNSSQDSEKSGRKRLCPHVSEKNSNEESIDTHVDFFDLTQDSDSSVSPAAVKKRISLDSCDRVCISSDSESHYQEAHKEQILEELCEDVMVERSCSAGIDHKSGLADGCNDVRPIGSESSEQDAYVSPVWDGFEDLNYDDQFLFAPQPPDVNDQQDPASVTSLSSKNHSRCGSPAANSLPHEISEPKEGKAVDIEGSSASEPFLKSVGNSNPASGFNALLDDSLNINDSILQGAECGILTQRETKGTPVNRILSSVNDPDVTPLANYSVMKTPELKRELQKFGLKPTLGKRKGKIMLRHIYNELHPWVPEASNERFQEKCSVSQPVDVQEPSQSNVRKLSFLVREVGRSDAEPLPRERHDTECDSDSDSSDCRSSVNTSLQEIKFMEESCEDVQMNSQALHPPNKNLREVVFDYITNDSKLHRQVLEYEPIWIEKLHSDLRSNGYKFKMEDIMSYLDEKCITFRTNNSGPRLKRRKQKKVTTTKKISATENSGLSDE</sequence>
<dbReference type="GO" id="GO:0006260">
    <property type="term" value="P:DNA replication"/>
    <property type="evidence" value="ECO:0007669"/>
    <property type="project" value="InterPro"/>
</dbReference>
<keyword evidence="11" id="KW-1185">Reference proteome</keyword>
<evidence type="ECO:0000313" key="10">
    <source>
        <dbReference type="EMBL" id="KAK3909259.1"/>
    </source>
</evidence>
<dbReference type="PANTHER" id="PTHR21541:SF3">
    <property type="entry name" value="STRUCTURE-SPECIFIC ENDONUCLEASE SUBUNIT SLX4"/>
    <property type="match status" value="1"/>
</dbReference>
<dbReference type="Proteomes" id="UP001219518">
    <property type="component" value="Unassembled WGS sequence"/>
</dbReference>
<feature type="compositionally biased region" description="Polar residues" evidence="8">
    <location>
        <begin position="144"/>
        <end position="166"/>
    </location>
</feature>
<feature type="region of interest" description="Disordered" evidence="8">
    <location>
        <begin position="630"/>
        <end position="652"/>
    </location>
</feature>
<evidence type="ECO:0000256" key="7">
    <source>
        <dbReference type="ARBA" id="ARBA00029496"/>
    </source>
</evidence>
<feature type="region of interest" description="Disordered" evidence="8">
    <location>
        <begin position="1"/>
        <end position="72"/>
    </location>
</feature>
<keyword evidence="4" id="KW-0233">DNA recombination</keyword>
<evidence type="ECO:0000313" key="11">
    <source>
        <dbReference type="Proteomes" id="UP001219518"/>
    </source>
</evidence>
<dbReference type="PANTHER" id="PTHR21541">
    <property type="entry name" value="BTB POZ DOMAIN CONTAINING 12"/>
    <property type="match status" value="1"/>
</dbReference>
<feature type="compositionally biased region" description="Polar residues" evidence="8">
    <location>
        <begin position="1314"/>
        <end position="1325"/>
    </location>
</feature>
<evidence type="ECO:0000256" key="1">
    <source>
        <dbReference type="ARBA" id="ARBA00004123"/>
    </source>
</evidence>
<feature type="compositionally biased region" description="Basic residues" evidence="8">
    <location>
        <begin position="20"/>
        <end position="30"/>
    </location>
</feature>
<feature type="region of interest" description="Disordered" evidence="8">
    <location>
        <begin position="973"/>
        <end position="1014"/>
    </location>
</feature>
<protein>
    <recommendedName>
        <fullName evidence="7">Structure-specific endonuclease subunit SLX4</fullName>
    </recommendedName>
</protein>
<evidence type="ECO:0000256" key="3">
    <source>
        <dbReference type="ARBA" id="ARBA00022763"/>
    </source>
</evidence>
<feature type="region of interest" description="Disordered" evidence="8">
    <location>
        <begin position="667"/>
        <end position="689"/>
    </location>
</feature>
<dbReference type="GO" id="GO:0006281">
    <property type="term" value="P:DNA repair"/>
    <property type="evidence" value="ECO:0007669"/>
    <property type="project" value="UniProtKB-KW"/>
</dbReference>
<feature type="region of interest" description="Disordered" evidence="8">
    <location>
        <begin position="704"/>
        <end position="728"/>
    </location>
</feature>
<dbReference type="InterPro" id="IPR018574">
    <property type="entry name" value="Structure-sp_endonuc_su_Slx4"/>
</dbReference>
<feature type="compositionally biased region" description="Basic and acidic residues" evidence="8">
    <location>
        <begin position="1177"/>
        <end position="1190"/>
    </location>
</feature>
<evidence type="ECO:0000256" key="8">
    <source>
        <dbReference type="SAM" id="MobiDB-lite"/>
    </source>
</evidence>
<comment type="caution">
    <text evidence="10">The sequence shown here is derived from an EMBL/GenBank/DDBJ whole genome shotgun (WGS) entry which is preliminary data.</text>
</comment>
<keyword evidence="5" id="KW-0234">DNA repair</keyword>
<feature type="domain" description="BTB" evidence="9">
    <location>
        <begin position="492"/>
        <end position="592"/>
    </location>
</feature>
<reference evidence="10" key="2">
    <citation type="journal article" date="2023" name="BMC Genomics">
        <title>Pest status, molecular evolution, and epigenetic factors derived from the genome assembly of Frankliniella fusca, a thysanopteran phytovirus vector.</title>
        <authorList>
            <person name="Catto M.A."/>
            <person name="Labadie P.E."/>
            <person name="Jacobson A.L."/>
            <person name="Kennedy G.G."/>
            <person name="Srinivasan R."/>
            <person name="Hunt B.G."/>
        </authorList>
    </citation>
    <scope>NUCLEOTIDE SEQUENCE</scope>
    <source>
        <strain evidence="10">PL_HMW_Pooled</strain>
    </source>
</reference>
<dbReference type="CDD" id="cd22999">
    <property type="entry name" value="SAP_SLX4"/>
    <property type="match status" value="1"/>
</dbReference>
<evidence type="ECO:0000259" key="9">
    <source>
        <dbReference type="Pfam" id="PF00651"/>
    </source>
</evidence>
<organism evidence="10 11">
    <name type="scientific">Frankliniella fusca</name>
    <dbReference type="NCBI Taxonomy" id="407009"/>
    <lineage>
        <taxon>Eukaryota</taxon>
        <taxon>Metazoa</taxon>
        <taxon>Ecdysozoa</taxon>
        <taxon>Arthropoda</taxon>
        <taxon>Hexapoda</taxon>
        <taxon>Insecta</taxon>
        <taxon>Pterygota</taxon>
        <taxon>Neoptera</taxon>
        <taxon>Paraneoptera</taxon>
        <taxon>Thysanoptera</taxon>
        <taxon>Terebrantia</taxon>
        <taxon>Thripoidea</taxon>
        <taxon>Thripidae</taxon>
        <taxon>Frankliniella</taxon>
    </lineage>
</organism>
<dbReference type="GO" id="GO:0000712">
    <property type="term" value="P:resolution of meiotic recombination intermediates"/>
    <property type="evidence" value="ECO:0007669"/>
    <property type="project" value="TreeGrafter"/>
</dbReference>
<dbReference type="GO" id="GO:0004519">
    <property type="term" value="F:endonuclease activity"/>
    <property type="evidence" value="ECO:0007669"/>
    <property type="project" value="UniProtKB-KW"/>
</dbReference>
<proteinExistence type="inferred from homology"/>
<keyword evidence="3" id="KW-0227">DNA damage</keyword>
<keyword evidence="6" id="KW-0539">Nucleus</keyword>
<reference evidence="10" key="1">
    <citation type="submission" date="2021-07" db="EMBL/GenBank/DDBJ databases">
        <authorList>
            <person name="Catto M.A."/>
            <person name="Jacobson A."/>
            <person name="Kennedy G."/>
            <person name="Labadie P."/>
            <person name="Hunt B.G."/>
            <person name="Srinivasan R."/>
        </authorList>
    </citation>
    <scope>NUCLEOTIDE SEQUENCE</scope>
    <source>
        <strain evidence="10">PL_HMW_Pooled</strain>
        <tissue evidence="10">Head</tissue>
    </source>
</reference>
<feature type="compositionally biased region" description="Polar residues" evidence="8">
    <location>
        <begin position="711"/>
        <end position="728"/>
    </location>
</feature>
<evidence type="ECO:0000256" key="5">
    <source>
        <dbReference type="ARBA" id="ARBA00023204"/>
    </source>
</evidence>
<comment type="similarity">
    <text evidence="2">Belongs to the SLX4 family.</text>
</comment>
<dbReference type="EMBL" id="JAHWGI010000085">
    <property type="protein sequence ID" value="KAK3909259.1"/>
    <property type="molecule type" value="Genomic_DNA"/>
</dbReference>
<feature type="compositionally biased region" description="Basic residues" evidence="8">
    <location>
        <begin position="1299"/>
        <end position="1310"/>
    </location>
</feature>
<feature type="region of interest" description="Disordered" evidence="8">
    <location>
        <begin position="133"/>
        <end position="166"/>
    </location>
</feature>
<feature type="region of interest" description="Disordered" evidence="8">
    <location>
        <begin position="1295"/>
        <end position="1325"/>
    </location>
</feature>
<gene>
    <name evidence="10" type="ORF">KUF71_003858</name>
</gene>
<dbReference type="Pfam" id="PF00651">
    <property type="entry name" value="BTB"/>
    <property type="match status" value="1"/>
</dbReference>
<dbReference type="Pfam" id="PF09494">
    <property type="entry name" value="Slx4"/>
    <property type="match status" value="1"/>
</dbReference>
<feature type="compositionally biased region" description="Basic and acidic residues" evidence="8">
    <location>
        <begin position="433"/>
        <end position="445"/>
    </location>
</feature>
<dbReference type="InterPro" id="IPR011333">
    <property type="entry name" value="SKP1/BTB/POZ_sf"/>
</dbReference>